<evidence type="ECO:0000313" key="3">
    <source>
        <dbReference type="Proteomes" id="UP000617531"/>
    </source>
</evidence>
<dbReference type="AlphaFoldDB" id="A0A8J3GS32"/>
<protein>
    <submittedName>
        <fullName evidence="2">Uncharacterized protein</fullName>
    </submittedName>
</protein>
<organism evidence="2 3">
    <name type="scientific">Pseudolysinimonas yzui</name>
    <dbReference type="NCBI Taxonomy" id="2708254"/>
    <lineage>
        <taxon>Bacteria</taxon>
        <taxon>Bacillati</taxon>
        <taxon>Actinomycetota</taxon>
        <taxon>Actinomycetes</taxon>
        <taxon>Micrococcales</taxon>
        <taxon>Microbacteriaceae</taxon>
        <taxon>Pseudolysinimonas</taxon>
    </lineage>
</organism>
<proteinExistence type="predicted"/>
<dbReference type="Proteomes" id="UP000617531">
    <property type="component" value="Unassembled WGS sequence"/>
</dbReference>
<comment type="caution">
    <text evidence="2">The sequence shown here is derived from an EMBL/GenBank/DDBJ whole genome shotgun (WGS) entry which is preliminary data.</text>
</comment>
<reference evidence="2" key="1">
    <citation type="journal article" date="2014" name="Int. J. Syst. Evol. Microbiol.">
        <title>Complete genome sequence of Corynebacterium casei LMG S-19264T (=DSM 44701T), isolated from a smear-ripened cheese.</title>
        <authorList>
            <consortium name="US DOE Joint Genome Institute (JGI-PGF)"/>
            <person name="Walter F."/>
            <person name="Albersmeier A."/>
            <person name="Kalinowski J."/>
            <person name="Ruckert C."/>
        </authorList>
    </citation>
    <scope>NUCLEOTIDE SEQUENCE</scope>
    <source>
        <strain evidence="2">CGMCC 1.16548</strain>
    </source>
</reference>
<feature type="transmembrane region" description="Helical" evidence="1">
    <location>
        <begin position="12"/>
        <end position="31"/>
    </location>
</feature>
<dbReference type="EMBL" id="BNAI01000007">
    <property type="protein sequence ID" value="GHF23799.1"/>
    <property type="molecule type" value="Genomic_DNA"/>
</dbReference>
<feature type="transmembrane region" description="Helical" evidence="1">
    <location>
        <begin position="43"/>
        <end position="70"/>
    </location>
</feature>
<gene>
    <name evidence="2" type="ORF">GCM10011600_26200</name>
</gene>
<keyword evidence="1" id="KW-1133">Transmembrane helix</keyword>
<keyword evidence="3" id="KW-1185">Reference proteome</keyword>
<keyword evidence="1" id="KW-0812">Transmembrane</keyword>
<reference evidence="2" key="2">
    <citation type="submission" date="2020-09" db="EMBL/GenBank/DDBJ databases">
        <authorList>
            <person name="Sun Q."/>
            <person name="Zhou Y."/>
        </authorList>
    </citation>
    <scope>NUCLEOTIDE SEQUENCE</scope>
    <source>
        <strain evidence="2">CGMCC 1.16548</strain>
    </source>
</reference>
<evidence type="ECO:0000313" key="2">
    <source>
        <dbReference type="EMBL" id="GHF23799.1"/>
    </source>
</evidence>
<name>A0A8J3GS32_9MICO</name>
<sequence>MPLNRIERILRNMIASAAGLSILAILATIVANLTGVNTREGLWLTITVLPFIGLTIAFLLMIVFAIISIVRRRRLARDSS</sequence>
<evidence type="ECO:0000256" key="1">
    <source>
        <dbReference type="SAM" id="Phobius"/>
    </source>
</evidence>
<keyword evidence="1" id="KW-0472">Membrane</keyword>
<accession>A0A8J3GS32</accession>